<dbReference type="InterPro" id="IPR009057">
    <property type="entry name" value="Homeodomain-like_sf"/>
</dbReference>
<dbReference type="SUPFAM" id="SSF46689">
    <property type="entry name" value="Homeodomain-like"/>
    <property type="match status" value="1"/>
</dbReference>
<sequence>MPKAYDYDFRRKVLEAIELNGMTRSEASEAFGISRNTIHQWFKLRAETGDLQSRPHNHFGHSHKIIDWDRFKTFVGTHSDKTQVQLAELWDDEISDRTISRALKRINFSRKKSYGYQERNEEQRVEFLGQLATVESESIVYADESGMDNRDQYDYGYNPKGERLFALKSGCRSGRVNMIAALCAGQLMAPFTVEGMCNRSIFEVWRETCLIPVLQPGQTLVIDNASFHKGGRIEELVKAAGCEVWYLPPYSPDLNPIEKCWSWIKSRIRKCLGEFDTLREAMENVLSIAS</sequence>
<dbReference type="Gene3D" id="3.30.420.10">
    <property type="entry name" value="Ribonuclease H-like superfamily/Ribonuclease H"/>
    <property type="match status" value="1"/>
</dbReference>
<organism evidence="3 4">
    <name type="scientific">Candidatus Synechococcus calcipolaris G9</name>
    <dbReference type="NCBI Taxonomy" id="1497997"/>
    <lineage>
        <taxon>Bacteria</taxon>
        <taxon>Bacillati</taxon>
        <taxon>Cyanobacteriota</taxon>
        <taxon>Cyanophyceae</taxon>
        <taxon>Synechococcales</taxon>
        <taxon>Synechococcaceae</taxon>
        <taxon>Synechococcus</taxon>
    </lineage>
</organism>
<dbReference type="NCBIfam" id="NF033545">
    <property type="entry name" value="transpos_IS630"/>
    <property type="match status" value="1"/>
</dbReference>
<dbReference type="InterPro" id="IPR012337">
    <property type="entry name" value="RNaseH-like_sf"/>
</dbReference>
<dbReference type="InterPro" id="IPR047655">
    <property type="entry name" value="Transpos_IS630-like"/>
</dbReference>
<accession>A0ABT6EY15</accession>
<evidence type="ECO:0000313" key="4">
    <source>
        <dbReference type="Proteomes" id="UP001154265"/>
    </source>
</evidence>
<dbReference type="Pfam" id="PF13358">
    <property type="entry name" value="DDE_3"/>
    <property type="match status" value="1"/>
</dbReference>
<feature type="domain" description="Tc1-like transposase DDE" evidence="2">
    <location>
        <begin position="139"/>
        <end position="270"/>
    </location>
</feature>
<reference evidence="3" key="1">
    <citation type="journal article" date="2022" name="Genome Biol. Evol.">
        <title>A New Gene Family Diagnostic for Intracellular Biomineralization of Amorphous Ca Carbonates by Cyanobacteria.</title>
        <authorList>
            <person name="Benzerara K."/>
            <person name="Duprat E."/>
            <person name="Bitard-Feildel T."/>
            <person name="Caumes G."/>
            <person name="Cassier-Chauvat C."/>
            <person name="Chauvat F."/>
            <person name="Dezi M."/>
            <person name="Diop S.I."/>
            <person name="Gaschignard G."/>
            <person name="Gorgen S."/>
            <person name="Gugger M."/>
            <person name="Lopez-Garcia P."/>
            <person name="Millet M."/>
            <person name="Skouri-Panet F."/>
            <person name="Moreira D."/>
            <person name="Callebaut I."/>
        </authorList>
    </citation>
    <scope>NUCLEOTIDE SEQUENCE</scope>
    <source>
        <strain evidence="3">G9</strain>
    </source>
</reference>
<gene>
    <name evidence="3" type="ORF">L3556_05520</name>
</gene>
<reference evidence="3" key="2">
    <citation type="submission" date="2022-01" db="EMBL/GenBank/DDBJ databases">
        <authorList>
            <person name="Zivanovic Y."/>
            <person name="Moreira D."/>
            <person name="Lopez-Garcia P."/>
        </authorList>
    </citation>
    <scope>NUCLEOTIDE SEQUENCE</scope>
    <source>
        <strain evidence="3">G9</strain>
    </source>
</reference>
<proteinExistence type="predicted"/>
<dbReference type="InterPro" id="IPR002622">
    <property type="entry name" value="Transposase_14"/>
</dbReference>
<evidence type="ECO:0000259" key="2">
    <source>
        <dbReference type="Pfam" id="PF13358"/>
    </source>
</evidence>
<dbReference type="InterPro" id="IPR036397">
    <property type="entry name" value="RNaseH_sf"/>
</dbReference>
<dbReference type="PANTHER" id="PTHR46564:SF1">
    <property type="entry name" value="TRANSPOSASE"/>
    <property type="match status" value="1"/>
</dbReference>
<name>A0ABT6EY15_9SYNE</name>
<dbReference type="Proteomes" id="UP001154265">
    <property type="component" value="Unassembled WGS sequence"/>
</dbReference>
<comment type="caution">
    <text evidence="3">The sequence shown here is derived from an EMBL/GenBank/DDBJ whole genome shotgun (WGS) entry which is preliminary data.</text>
</comment>
<dbReference type="EMBL" id="JAKKUT010000002">
    <property type="protein sequence ID" value="MDG2990394.1"/>
    <property type="molecule type" value="Genomic_DNA"/>
</dbReference>
<evidence type="ECO:0000259" key="1">
    <source>
        <dbReference type="Pfam" id="PF01710"/>
    </source>
</evidence>
<keyword evidence="4" id="KW-1185">Reference proteome</keyword>
<dbReference type="RefSeq" id="WP_277866305.1">
    <property type="nucleotide sequence ID" value="NZ_JAKKUT010000002.1"/>
</dbReference>
<dbReference type="InterPro" id="IPR038717">
    <property type="entry name" value="Tc1-like_DDE_dom"/>
</dbReference>
<dbReference type="PANTHER" id="PTHR46564">
    <property type="entry name" value="TRANSPOSASE"/>
    <property type="match status" value="1"/>
</dbReference>
<dbReference type="Pfam" id="PF01710">
    <property type="entry name" value="HTH_Tnp_IS630"/>
    <property type="match status" value="1"/>
</dbReference>
<feature type="domain" description="Transposase Synechocystis PCC 6803" evidence="1">
    <location>
        <begin position="4"/>
        <end position="123"/>
    </location>
</feature>
<dbReference type="SUPFAM" id="SSF53098">
    <property type="entry name" value="Ribonuclease H-like"/>
    <property type="match status" value="1"/>
</dbReference>
<protein>
    <submittedName>
        <fullName evidence="3">IS630 family transposase</fullName>
    </submittedName>
</protein>
<evidence type="ECO:0000313" key="3">
    <source>
        <dbReference type="EMBL" id="MDG2990394.1"/>
    </source>
</evidence>